<dbReference type="Proteomes" id="UP000249873">
    <property type="component" value="Chromosome"/>
</dbReference>
<evidence type="ECO:0000256" key="2">
    <source>
        <dbReference type="SAM" id="Coils"/>
    </source>
</evidence>
<dbReference type="InterPro" id="IPR016032">
    <property type="entry name" value="Sig_transdc_resp-reg_C-effctor"/>
</dbReference>
<dbReference type="SUPFAM" id="SSF46894">
    <property type="entry name" value="C-terminal effector domain of the bipartite response regulators"/>
    <property type="match status" value="1"/>
</dbReference>
<dbReference type="GO" id="GO:0003677">
    <property type="term" value="F:DNA binding"/>
    <property type="evidence" value="ECO:0007669"/>
    <property type="project" value="InterPro"/>
</dbReference>
<feature type="coiled-coil region" evidence="2">
    <location>
        <begin position="396"/>
        <end position="506"/>
    </location>
</feature>
<evidence type="ECO:0000256" key="1">
    <source>
        <dbReference type="PROSITE-ProRule" id="PRU00339"/>
    </source>
</evidence>
<accession>A0A2Z4GAX1</accession>
<keyword evidence="3" id="KW-1133">Transmembrane helix</keyword>
<keyword evidence="3" id="KW-0812">Transmembrane</keyword>
<organism evidence="6 7">
    <name type="scientific">Arcticibacterium luteifluviistationis</name>
    <dbReference type="NCBI Taxonomy" id="1784714"/>
    <lineage>
        <taxon>Bacteria</taxon>
        <taxon>Pseudomonadati</taxon>
        <taxon>Bacteroidota</taxon>
        <taxon>Cytophagia</taxon>
        <taxon>Cytophagales</taxon>
        <taxon>Leadbetterellaceae</taxon>
        <taxon>Arcticibacterium</taxon>
    </lineage>
</organism>
<feature type="chain" id="PRO_5016262732" description="Anaphase-promoting complex subunit 5 domain-containing protein" evidence="4">
    <location>
        <begin position="21"/>
        <end position="607"/>
    </location>
</feature>
<name>A0A2Z4GAX1_9BACT</name>
<dbReference type="SUPFAM" id="SSF48452">
    <property type="entry name" value="TPR-like"/>
    <property type="match status" value="2"/>
</dbReference>
<evidence type="ECO:0000313" key="7">
    <source>
        <dbReference type="Proteomes" id="UP000249873"/>
    </source>
</evidence>
<dbReference type="EMBL" id="CP029480">
    <property type="protein sequence ID" value="AWV98366.1"/>
    <property type="molecule type" value="Genomic_DNA"/>
</dbReference>
<dbReference type="Gene3D" id="1.10.10.10">
    <property type="entry name" value="Winged helix-like DNA-binding domain superfamily/Winged helix DNA-binding domain"/>
    <property type="match status" value="1"/>
</dbReference>
<keyword evidence="1" id="KW-0802">TPR repeat</keyword>
<evidence type="ECO:0000256" key="3">
    <source>
        <dbReference type="SAM" id="Phobius"/>
    </source>
</evidence>
<feature type="repeat" description="TPR" evidence="1">
    <location>
        <begin position="221"/>
        <end position="254"/>
    </location>
</feature>
<reference evidence="6 7" key="1">
    <citation type="submission" date="2018-05" db="EMBL/GenBank/DDBJ databases">
        <title>Complete genome sequence of Arcticibacterium luteifluviistationis SM1504T, a cytophagaceae bacterium isolated from Arctic surface seawater.</title>
        <authorList>
            <person name="Li Y."/>
            <person name="Qin Q.-L."/>
        </authorList>
    </citation>
    <scope>NUCLEOTIDE SEQUENCE [LARGE SCALE GENOMIC DNA]</scope>
    <source>
        <strain evidence="6 7">SM1504</strain>
    </source>
</reference>
<evidence type="ECO:0000256" key="4">
    <source>
        <dbReference type="SAM" id="SignalP"/>
    </source>
</evidence>
<evidence type="ECO:0000259" key="5">
    <source>
        <dbReference type="Pfam" id="PF12862"/>
    </source>
</evidence>
<feature type="signal peptide" evidence="4">
    <location>
        <begin position="1"/>
        <end position="20"/>
    </location>
</feature>
<dbReference type="AlphaFoldDB" id="A0A2Z4GAX1"/>
<keyword evidence="4" id="KW-0732">Signal</keyword>
<gene>
    <name evidence="6" type="ORF">DJ013_09355</name>
</gene>
<proteinExistence type="predicted"/>
<dbReference type="Pfam" id="PF12862">
    <property type="entry name" value="ANAPC5"/>
    <property type="match status" value="1"/>
</dbReference>
<dbReference type="PROSITE" id="PS50005">
    <property type="entry name" value="TPR"/>
    <property type="match status" value="1"/>
</dbReference>
<keyword evidence="7" id="KW-1185">Reference proteome</keyword>
<dbReference type="GO" id="GO:0006355">
    <property type="term" value="P:regulation of DNA-templated transcription"/>
    <property type="evidence" value="ECO:0007669"/>
    <property type="project" value="InterPro"/>
</dbReference>
<keyword evidence="2" id="KW-0175">Coiled coil</keyword>
<dbReference type="InterPro" id="IPR019734">
    <property type="entry name" value="TPR_rpt"/>
</dbReference>
<dbReference type="KEGG" id="als:DJ013_09355"/>
<dbReference type="InterPro" id="IPR026000">
    <property type="entry name" value="Apc5_dom"/>
</dbReference>
<keyword evidence="3" id="KW-0472">Membrane</keyword>
<dbReference type="RefSeq" id="WP_111371557.1">
    <property type="nucleotide sequence ID" value="NZ_CP029480.1"/>
</dbReference>
<feature type="transmembrane region" description="Helical" evidence="3">
    <location>
        <begin position="417"/>
        <end position="437"/>
    </location>
</feature>
<protein>
    <recommendedName>
        <fullName evidence="5">Anaphase-promoting complex subunit 5 domain-containing protein</fullName>
    </recommendedName>
</protein>
<dbReference type="Pfam" id="PF13424">
    <property type="entry name" value="TPR_12"/>
    <property type="match status" value="1"/>
</dbReference>
<dbReference type="InterPro" id="IPR036388">
    <property type="entry name" value="WH-like_DNA-bd_sf"/>
</dbReference>
<dbReference type="PANTHER" id="PTHR10098">
    <property type="entry name" value="RAPSYN-RELATED"/>
    <property type="match status" value="1"/>
</dbReference>
<evidence type="ECO:0000313" key="6">
    <source>
        <dbReference type="EMBL" id="AWV98366.1"/>
    </source>
</evidence>
<sequence>MNKTFPYLLSLCLCTSVLFAQETSKYDELVTKSKSLLYDNPEEALKVAKEALQISKEDRKGHANFQIANAFSYLGKLDSVNYYLDKAIADCRKTDNQNLLSGSLIFKASNQVNFGRYDSAEALFDEAKTILIAKNDTSKLVDLYLRMSNLSVGRDRFDEAMIEVEKCYNLSIQSNDIEYQTYAALQFAVIHAKIGNIEKGLEMSRTSLELAKSGDFEYTEYQAYNNIGILYKKDGQYEKALEAYLESERLAKELNFRRDLVGIYINKGSLLNLMERFSDAEEEFRKVLKVEKELGGILPRYKADILVNQADTYRHLGKNTLARKNIDEGLKLAIELESLDLQIYAYEIAKDIELATGNPLAAVEKMEVLQSLKDSLFNTEKTSQINEFQSKYEAVVKDAEINELNKKAEIQQLKNRGLWAGLILLALTAAFVIYSIISKRKKERELVAKENALELEKRRNTEIELESKKKELTTKVLQLASKNEFLSNLENEIDVLKTNMDSSVSKTSGRISRMIKRDIDNDKQWLQFSSEFSSIHGGFLSALAAKHGKFSKSEVRLVSLLKMNLSTKEIADILGISNEGVRKARYRLRKKIDIEDNEVQSYLLNFS</sequence>
<dbReference type="OrthoDB" id="1523128at2"/>
<dbReference type="SMART" id="SM00028">
    <property type="entry name" value="TPR"/>
    <property type="match status" value="3"/>
</dbReference>
<dbReference type="Gene3D" id="1.25.40.10">
    <property type="entry name" value="Tetratricopeptide repeat domain"/>
    <property type="match status" value="2"/>
</dbReference>
<dbReference type="InterPro" id="IPR011990">
    <property type="entry name" value="TPR-like_helical_dom_sf"/>
</dbReference>
<feature type="domain" description="Anaphase-promoting complex subunit 5" evidence="5">
    <location>
        <begin position="72"/>
        <end position="140"/>
    </location>
</feature>